<comment type="similarity">
    <text evidence="3">Belongs to the protein-tyrosine phosphatase family. Receptor class 4 subfamily.</text>
</comment>
<dbReference type="EC" id="3.1.3.48" evidence="4"/>
<dbReference type="SUPFAM" id="SSF52799">
    <property type="entry name" value="(Phosphotyrosine protein) phosphatases II"/>
    <property type="match status" value="2"/>
</dbReference>
<feature type="domain" description="Tyrosine-protein phosphatase" evidence="27">
    <location>
        <begin position="1285"/>
        <end position="1544"/>
    </location>
</feature>
<dbReference type="SUPFAM" id="SSF48726">
    <property type="entry name" value="Immunoglobulin"/>
    <property type="match status" value="1"/>
</dbReference>
<dbReference type="Proteomes" id="UP000515135">
    <property type="component" value="Unplaced"/>
</dbReference>
<dbReference type="GeneID" id="109486034"/>
<dbReference type="InterPro" id="IPR000152">
    <property type="entry name" value="EGF-type_Asp/Asn_hydroxyl_site"/>
</dbReference>
<keyword evidence="13" id="KW-0965">Cell junction</keyword>
<dbReference type="FunFam" id="2.170.300.10:FF:000003">
    <property type="entry name" value="tyrosine-protein kinase receptor Tie-1 isoform X1"/>
    <property type="match status" value="1"/>
</dbReference>
<evidence type="ECO:0000256" key="20">
    <source>
        <dbReference type="ARBA" id="ARBA00054255"/>
    </source>
</evidence>
<comment type="function">
    <text evidence="20">Tyrosine protein phosphatase which is involved in integrin-mediated focal adhesion formation. Following integrin engagement, specifically recruits BCAR3, BCAR1 and CRK to focal adhesions thereby promoting SRC-mediated phosphorylation of BRAC1 and the subsequent activation of PAK and small GTPase RAC1 and CDC42.</text>
</comment>
<feature type="disulfide bond" evidence="22">
    <location>
        <begin position="239"/>
        <end position="248"/>
    </location>
</feature>
<feature type="compositionally biased region" description="Low complexity" evidence="23">
    <location>
        <begin position="962"/>
        <end position="971"/>
    </location>
</feature>
<evidence type="ECO:0000256" key="25">
    <source>
        <dbReference type="SAM" id="SignalP"/>
    </source>
</evidence>
<feature type="domain" description="Fibronectin type-III" evidence="30">
    <location>
        <begin position="421"/>
        <end position="521"/>
    </location>
</feature>
<keyword evidence="14 24" id="KW-1133">Transmembrane helix</keyword>
<dbReference type="InterPro" id="IPR007110">
    <property type="entry name" value="Ig-like_dom"/>
</dbReference>
<evidence type="ECO:0000256" key="15">
    <source>
        <dbReference type="ARBA" id="ARBA00023136"/>
    </source>
</evidence>
<comment type="subcellular location">
    <subcellularLocation>
        <location evidence="1">Cell junction</location>
        <location evidence="1">Focal adhesion</location>
    </subcellularLocation>
    <subcellularLocation>
        <location evidence="2">Cell membrane</location>
        <topology evidence="2">Single-pass type I membrane protein</topology>
    </subcellularLocation>
</comment>
<dbReference type="SMART" id="SM00404">
    <property type="entry name" value="PTPc_motif"/>
    <property type="match status" value="2"/>
</dbReference>
<keyword evidence="31" id="KW-1185">Reference proteome</keyword>
<dbReference type="SMART" id="SM00194">
    <property type="entry name" value="PTPc"/>
    <property type="match status" value="2"/>
</dbReference>
<dbReference type="PROSITE" id="PS50056">
    <property type="entry name" value="TYR_PHOSPHATASE_2"/>
    <property type="match status" value="2"/>
</dbReference>
<dbReference type="PROSITE" id="PS00383">
    <property type="entry name" value="TYR_PHOSPHATASE_1"/>
    <property type="match status" value="2"/>
</dbReference>
<evidence type="ECO:0000256" key="18">
    <source>
        <dbReference type="ARBA" id="ARBA00023319"/>
    </source>
</evidence>
<dbReference type="PRINTS" id="PR00700">
    <property type="entry name" value="PRTYPHPHTASE"/>
</dbReference>
<evidence type="ECO:0000256" key="14">
    <source>
        <dbReference type="ARBA" id="ARBA00022989"/>
    </source>
</evidence>
<dbReference type="PANTHER" id="PTHR46957:SF6">
    <property type="entry name" value="PROTEIN-TYROSINE-PHOSPHATASE"/>
    <property type="match status" value="1"/>
</dbReference>
<dbReference type="InterPro" id="IPR000387">
    <property type="entry name" value="Tyr_Pase_dom"/>
</dbReference>
<evidence type="ECO:0000256" key="2">
    <source>
        <dbReference type="ARBA" id="ARBA00004251"/>
    </source>
</evidence>
<evidence type="ECO:0000256" key="1">
    <source>
        <dbReference type="ARBA" id="ARBA00004246"/>
    </source>
</evidence>
<evidence type="ECO:0000259" key="30">
    <source>
        <dbReference type="PROSITE" id="PS50853"/>
    </source>
</evidence>
<dbReference type="OrthoDB" id="6058203at2759"/>
<evidence type="ECO:0000256" key="13">
    <source>
        <dbReference type="ARBA" id="ARBA00022949"/>
    </source>
</evidence>
<dbReference type="InterPro" id="IPR000242">
    <property type="entry name" value="PTP_cat"/>
</dbReference>
<evidence type="ECO:0000256" key="3">
    <source>
        <dbReference type="ARBA" id="ARBA00007765"/>
    </source>
</evidence>
<evidence type="ECO:0000256" key="17">
    <source>
        <dbReference type="ARBA" id="ARBA00023180"/>
    </source>
</evidence>
<protein>
    <recommendedName>
        <fullName evidence="21">Receptor-type tyrosine-protein phosphatase alpha</fullName>
        <ecNumber evidence="4">3.1.3.48</ecNumber>
    </recommendedName>
</protein>
<dbReference type="InterPro" id="IPR013783">
    <property type="entry name" value="Ig-like_fold"/>
</dbReference>
<feature type="domain" description="Fibronectin type-III" evidence="30">
    <location>
        <begin position="620"/>
        <end position="726"/>
    </location>
</feature>
<dbReference type="PROSITE" id="PS01187">
    <property type="entry name" value="EGF_CA"/>
    <property type="match status" value="1"/>
</dbReference>
<dbReference type="InterPro" id="IPR003599">
    <property type="entry name" value="Ig_sub"/>
</dbReference>
<feature type="domain" description="Tyrosine specific protein phosphatases" evidence="28">
    <location>
        <begin position="1460"/>
        <end position="1535"/>
    </location>
</feature>
<dbReference type="SMART" id="SM00409">
    <property type="entry name" value="IG"/>
    <property type="match status" value="2"/>
</dbReference>
<dbReference type="SMART" id="SM00181">
    <property type="entry name" value="EGF"/>
    <property type="match status" value="4"/>
</dbReference>
<keyword evidence="6 22" id="KW-0245">EGF-like domain</keyword>
<evidence type="ECO:0000256" key="16">
    <source>
        <dbReference type="ARBA" id="ARBA00023157"/>
    </source>
</evidence>
<dbReference type="InterPro" id="IPR001881">
    <property type="entry name" value="EGF-like_Ca-bd_dom"/>
</dbReference>
<dbReference type="Gene3D" id="3.90.190.10">
    <property type="entry name" value="Protein tyrosine phosphatase superfamily"/>
    <property type="match status" value="2"/>
</dbReference>
<proteinExistence type="inferred from homology"/>
<dbReference type="Pfam" id="PF00041">
    <property type="entry name" value="fn3"/>
    <property type="match status" value="3"/>
</dbReference>
<dbReference type="InterPro" id="IPR036179">
    <property type="entry name" value="Ig-like_dom_sf"/>
</dbReference>
<dbReference type="PROSITE" id="PS50026">
    <property type="entry name" value="EGF_3"/>
    <property type="match status" value="2"/>
</dbReference>
<keyword evidence="8 24" id="KW-0812">Transmembrane</keyword>
<evidence type="ECO:0000256" key="6">
    <source>
        <dbReference type="ARBA" id="ARBA00022536"/>
    </source>
</evidence>
<dbReference type="RefSeq" id="XP_019645286.1">
    <property type="nucleotide sequence ID" value="XM_019789727.1"/>
</dbReference>
<gene>
    <name evidence="32" type="primary">LOC109486034</name>
</gene>
<dbReference type="CDD" id="cd00054">
    <property type="entry name" value="EGF_CA"/>
    <property type="match status" value="3"/>
</dbReference>
<keyword evidence="15 24" id="KW-0472">Membrane</keyword>
<feature type="signal peptide" evidence="25">
    <location>
        <begin position="1"/>
        <end position="21"/>
    </location>
</feature>
<dbReference type="Gene3D" id="2.10.25.10">
    <property type="entry name" value="Laminin"/>
    <property type="match status" value="2"/>
</dbReference>
<evidence type="ECO:0000256" key="8">
    <source>
        <dbReference type="ARBA" id="ARBA00022692"/>
    </source>
</evidence>
<dbReference type="CDD" id="cd00063">
    <property type="entry name" value="FN3"/>
    <property type="match status" value="3"/>
</dbReference>
<dbReference type="GO" id="GO:0005925">
    <property type="term" value="C:focal adhesion"/>
    <property type="evidence" value="ECO:0007669"/>
    <property type="project" value="UniProtKB-SubCell"/>
</dbReference>
<dbReference type="InterPro" id="IPR018097">
    <property type="entry name" value="EGF_Ca-bd_CS"/>
</dbReference>
<dbReference type="FunFam" id="3.90.190.10:FF:000021">
    <property type="entry name" value="Receptor-type tyrosine-protein phosphatase alpha"/>
    <property type="match status" value="1"/>
</dbReference>
<dbReference type="InterPro" id="IPR049883">
    <property type="entry name" value="NOTCH1_EGF-like"/>
</dbReference>
<evidence type="ECO:0000256" key="11">
    <source>
        <dbReference type="ARBA" id="ARBA00022801"/>
    </source>
</evidence>
<keyword evidence="9 25" id="KW-0732">Signal</keyword>
<evidence type="ECO:0000313" key="32">
    <source>
        <dbReference type="RefSeq" id="XP_019645286.1"/>
    </source>
</evidence>
<dbReference type="InterPro" id="IPR036116">
    <property type="entry name" value="FN3_sf"/>
</dbReference>
<keyword evidence="7" id="KW-0597">Phosphoprotein</keyword>
<dbReference type="Pfam" id="PF07645">
    <property type="entry name" value="EGF_CA"/>
    <property type="match status" value="1"/>
</dbReference>
<feature type="chain" id="PRO_5028444714" description="Receptor-type tyrosine-protein phosphatase alpha" evidence="25">
    <location>
        <begin position="22"/>
        <end position="1555"/>
    </location>
</feature>
<feature type="disulfide bond" evidence="22">
    <location>
        <begin position="368"/>
        <end position="377"/>
    </location>
</feature>
<name>A0A6P5ATE7_BRABE</name>
<dbReference type="InterPro" id="IPR029021">
    <property type="entry name" value="Prot-tyrosine_phosphatase-like"/>
</dbReference>
<feature type="domain" description="EGF-like" evidence="26">
    <location>
        <begin position="341"/>
        <end position="378"/>
    </location>
</feature>
<evidence type="ECO:0000259" key="28">
    <source>
        <dbReference type="PROSITE" id="PS50056"/>
    </source>
</evidence>
<dbReference type="SUPFAM" id="SSF57196">
    <property type="entry name" value="EGF/Laminin"/>
    <property type="match status" value="2"/>
</dbReference>
<evidence type="ECO:0000256" key="5">
    <source>
        <dbReference type="ARBA" id="ARBA00022475"/>
    </source>
</evidence>
<organism evidence="31 32">
    <name type="scientific">Branchiostoma belcheri</name>
    <name type="common">Amphioxus</name>
    <dbReference type="NCBI Taxonomy" id="7741"/>
    <lineage>
        <taxon>Eukaryota</taxon>
        <taxon>Metazoa</taxon>
        <taxon>Chordata</taxon>
        <taxon>Cephalochordata</taxon>
        <taxon>Leptocardii</taxon>
        <taxon>Amphioxiformes</taxon>
        <taxon>Branchiostomatidae</taxon>
        <taxon>Branchiostoma</taxon>
    </lineage>
</organism>
<sequence length="1555" mass="172696">MEGSGALLVWTLVLVLHTVGGVVDVTVVSKYQFFEELADTWLYCYYTGSIVNQNRYPFGLEVNTGAGTTFTRKRNSGNVSGGKSVKIWDESRDFRVGAFSCQVKSPDGTTEKAIALKMKSEADVWPVAFTVTASAGDPVTLQMEQKSSRTGTLEWRKDGTAGSVLEGQNGLSLSIESVQASDEGIYECYYQGYNDGKQGIMRLIVRGCSERKWGPSCAEDCPVCYNGGVCDDNTGECVCPPGFHGFYCESACADNKIGTTCTRECVNGDCTGQLLCVTDPYGCSCAAGLMGIECTTVCPEGLYGAGCTQTCHCSDGPAACNIKTGACTGGCQEFWTGESCQIADCNTGTYCLNGGTCSSTYNQLDCSCTGGWEGDRCEIDKDECAAGNHNCEGTCVNTPGSYTCTCPTGSQLAGDGYSCISPDEVKPTIWGLPPPDSNSVDLTWSLHTEDFSGDIKYYHIKYSQTTGPTELQTTRQTPNNARPAVVRGLQVYTNYTFSIQAVLEEIVGEWSDPLVLETEPGVPSVPRNVRLVNISWHQLELTWSEPELVLGPYINYRVDLYRPGGLTWVWDHGRQIYSQNSLMVERLEQATEYRVKIQSFNGKYESEDVYVEATTSDGYPTAPVQVQSNDTDTVCQVTWSPPEKTHGTITKYTVYYTWNPLDGANYKSFGDQVDMLPTSSSVTLLKTGLVMKELKPNANYSITVTASTYTGQGNHSQPVYCIVPPGKPARPESPVPILDNITSTTFPLTLQPASQQYGPVQCYHVVVVEMDTGVGVNDLPTAELLEVRGYQDTTQTNQKPPYNAYVTAAWDRNSLPQSVTVGDGSRTSCASVGRRKRDEQGTSDWIYTETFTNRPLSPGKAYTAAVRVYGTRPQDGSQPHFSTSSYIDPVVTNKEEDFLWDNIWPIVGVIIAVVLLIVICITLTVCLIRKRSSHKKAPPPVSDYPSAGGTRRTNYNSKRPGDISLADLDPPAAAYPPIPLSRLEEQYNRRHANDDQLFKEEYETLPQKLPHSHDAFSLPENKVKNRFANILPYDRARVVLSAIEGQPGSDYINASFIDGYDVPNKFIASQGPKKETVNDFWRMVWEQNSATVVMVTNLAEKNKTKCHQYWPEEGVGQYGDISVEVTEVVRLVDFVIRTLTVQHIQLKKRRTITQFHFTSWPDFGVPQSPLGMMKFVKRVKMSNPVGAGPITVHCSAGVGRTGTFIVMDTLIDMMSAEMKVDVFGCVARMRHNRSYMVQTEAQYIFIYQSVLEHHLYGDTELEVANMHKYMHKLHTKQPGSNLTGMETEFKNLTKIPIEKHHMKSGNLPDNISKNRVLQVLPYDTHRVYIPAVPGLRNSDYINASFMNGYRQKDAFIATQGPLAQTVADFWSMIWEWKTCSIVMLTELVEKGRDQCTKYWPDVSNTYRDVTVELYSVEKHLDYTLRTFHISNSKAKDQSCRTVQQFQFHGWPDVGAPNTAAGMLDLIGQVQKQQQMSGNGPITVHCSSGAGRTGTFIALCTILERVKTEGICDVFQTVKALRQQRPHMVQTQDQYNFCYRAVIEYLDSFDMYANFK</sequence>
<dbReference type="PROSITE" id="PS00022">
    <property type="entry name" value="EGF_1"/>
    <property type="match status" value="2"/>
</dbReference>
<dbReference type="SMART" id="SM00179">
    <property type="entry name" value="EGF_CA"/>
    <property type="match status" value="3"/>
</dbReference>
<keyword evidence="18" id="KW-0393">Immunoglobulin domain</keyword>
<keyword evidence="12" id="KW-0904">Protein phosphatase</keyword>
<evidence type="ECO:0000256" key="23">
    <source>
        <dbReference type="SAM" id="MobiDB-lite"/>
    </source>
</evidence>
<comment type="catalytic activity">
    <reaction evidence="19">
        <text>O-phospho-L-tyrosyl-[protein] + H2O = L-tyrosyl-[protein] + phosphate</text>
        <dbReference type="Rhea" id="RHEA:10684"/>
        <dbReference type="Rhea" id="RHEA-COMP:10136"/>
        <dbReference type="Rhea" id="RHEA-COMP:20101"/>
        <dbReference type="ChEBI" id="CHEBI:15377"/>
        <dbReference type="ChEBI" id="CHEBI:43474"/>
        <dbReference type="ChEBI" id="CHEBI:46858"/>
        <dbReference type="ChEBI" id="CHEBI:61978"/>
        <dbReference type="EC" id="3.1.3.48"/>
    </reaction>
</comment>
<dbReference type="InterPro" id="IPR000742">
    <property type="entry name" value="EGF"/>
</dbReference>
<dbReference type="Gene3D" id="2.170.300.10">
    <property type="entry name" value="Tie2 ligand-binding domain superfamily"/>
    <property type="match status" value="1"/>
</dbReference>
<feature type="region of interest" description="Disordered" evidence="23">
    <location>
        <begin position="934"/>
        <end position="971"/>
    </location>
</feature>
<keyword evidence="5" id="KW-1003">Cell membrane</keyword>
<dbReference type="PROSITE" id="PS50853">
    <property type="entry name" value="FN3"/>
    <property type="match status" value="3"/>
</dbReference>
<feature type="domain" description="Fibronectin type-III" evidence="30">
    <location>
        <begin position="525"/>
        <end position="618"/>
    </location>
</feature>
<evidence type="ECO:0000256" key="21">
    <source>
        <dbReference type="ARBA" id="ARBA00074216"/>
    </source>
</evidence>
<evidence type="ECO:0000259" key="27">
    <source>
        <dbReference type="PROSITE" id="PS50055"/>
    </source>
</evidence>
<evidence type="ECO:0000256" key="22">
    <source>
        <dbReference type="PROSITE-ProRule" id="PRU00076"/>
    </source>
</evidence>
<keyword evidence="11" id="KW-0378">Hydrolase</keyword>
<dbReference type="InterPro" id="IPR050713">
    <property type="entry name" value="RTP_Phos/Ushers"/>
</dbReference>
<accession>A0A6P5ATE7</accession>
<dbReference type="GO" id="GO:0005509">
    <property type="term" value="F:calcium ion binding"/>
    <property type="evidence" value="ECO:0007669"/>
    <property type="project" value="InterPro"/>
</dbReference>
<dbReference type="PROSITE" id="PS50055">
    <property type="entry name" value="TYR_PHOSPHATASE_PTP"/>
    <property type="match status" value="2"/>
</dbReference>
<dbReference type="InterPro" id="IPR016130">
    <property type="entry name" value="Tyr_Pase_AS"/>
</dbReference>
<dbReference type="FunFam" id="3.90.190.10:FF:000007">
    <property type="entry name" value="Receptor-type tyrosine-protein phosphatase alpha"/>
    <property type="match status" value="1"/>
</dbReference>
<dbReference type="InterPro" id="IPR003595">
    <property type="entry name" value="Tyr_Pase_cat"/>
</dbReference>
<dbReference type="PROSITE" id="PS00010">
    <property type="entry name" value="ASX_HYDROXYL"/>
    <property type="match status" value="1"/>
</dbReference>
<dbReference type="Pfam" id="PF00102">
    <property type="entry name" value="Y_phosphatase"/>
    <property type="match status" value="2"/>
</dbReference>
<evidence type="ECO:0000256" key="4">
    <source>
        <dbReference type="ARBA" id="ARBA00013064"/>
    </source>
</evidence>
<evidence type="ECO:0000256" key="24">
    <source>
        <dbReference type="SAM" id="Phobius"/>
    </source>
</evidence>
<evidence type="ECO:0000259" key="29">
    <source>
        <dbReference type="PROSITE" id="PS50835"/>
    </source>
</evidence>
<dbReference type="SUPFAM" id="SSF49265">
    <property type="entry name" value="Fibronectin type III"/>
    <property type="match status" value="2"/>
</dbReference>
<evidence type="ECO:0000259" key="26">
    <source>
        <dbReference type="PROSITE" id="PS50026"/>
    </source>
</evidence>
<dbReference type="PANTHER" id="PTHR46957">
    <property type="entry name" value="CYTOKINE RECEPTOR"/>
    <property type="match status" value="1"/>
</dbReference>
<evidence type="ECO:0000256" key="9">
    <source>
        <dbReference type="ARBA" id="ARBA00022729"/>
    </source>
</evidence>
<dbReference type="PROSITE" id="PS50835">
    <property type="entry name" value="IG_LIKE"/>
    <property type="match status" value="1"/>
</dbReference>
<evidence type="ECO:0000256" key="7">
    <source>
        <dbReference type="ARBA" id="ARBA00022553"/>
    </source>
</evidence>
<reference evidence="32" key="1">
    <citation type="submission" date="2025-08" db="UniProtKB">
        <authorList>
            <consortium name="RefSeq"/>
        </authorList>
    </citation>
    <scope>IDENTIFICATION</scope>
    <source>
        <tissue evidence="32">Gonad</tissue>
    </source>
</reference>
<evidence type="ECO:0000313" key="31">
    <source>
        <dbReference type="Proteomes" id="UP000515135"/>
    </source>
</evidence>
<keyword evidence="10" id="KW-0677">Repeat</keyword>
<dbReference type="KEGG" id="bbel:109486034"/>
<dbReference type="GO" id="GO:0004725">
    <property type="term" value="F:protein tyrosine phosphatase activity"/>
    <property type="evidence" value="ECO:0007669"/>
    <property type="project" value="UniProtKB-EC"/>
</dbReference>
<dbReference type="PROSITE" id="PS01186">
    <property type="entry name" value="EGF_2"/>
    <property type="match status" value="1"/>
</dbReference>
<dbReference type="Gene3D" id="2.60.40.10">
    <property type="entry name" value="Immunoglobulins"/>
    <property type="match status" value="4"/>
</dbReference>
<feature type="transmembrane region" description="Helical" evidence="24">
    <location>
        <begin position="903"/>
        <end position="928"/>
    </location>
</feature>
<dbReference type="SMART" id="SM00060">
    <property type="entry name" value="FN3"/>
    <property type="match status" value="4"/>
</dbReference>
<evidence type="ECO:0000256" key="10">
    <source>
        <dbReference type="ARBA" id="ARBA00022737"/>
    </source>
</evidence>
<keyword evidence="17" id="KW-0325">Glycoprotein</keyword>
<feature type="domain" description="EGF-like" evidence="26">
    <location>
        <begin position="213"/>
        <end position="249"/>
    </location>
</feature>
<dbReference type="GO" id="GO:0005886">
    <property type="term" value="C:plasma membrane"/>
    <property type="evidence" value="ECO:0007669"/>
    <property type="project" value="UniProtKB-SubCell"/>
</dbReference>
<feature type="domain" description="Tyrosine-protein phosphatase" evidence="27">
    <location>
        <begin position="998"/>
        <end position="1253"/>
    </location>
</feature>
<feature type="domain" description="Ig-like" evidence="29">
    <location>
        <begin position="126"/>
        <end position="188"/>
    </location>
</feature>
<dbReference type="InterPro" id="IPR003961">
    <property type="entry name" value="FN3_dom"/>
</dbReference>
<evidence type="ECO:0000256" key="12">
    <source>
        <dbReference type="ARBA" id="ARBA00022912"/>
    </source>
</evidence>
<comment type="caution">
    <text evidence="22">Lacks conserved residue(s) required for the propagation of feature annotation.</text>
</comment>
<keyword evidence="16 22" id="KW-1015">Disulfide bond</keyword>
<evidence type="ECO:0000256" key="19">
    <source>
        <dbReference type="ARBA" id="ARBA00051722"/>
    </source>
</evidence>
<feature type="domain" description="Tyrosine specific protein phosphatases" evidence="28">
    <location>
        <begin position="1173"/>
        <end position="1244"/>
    </location>
</feature>